<protein>
    <submittedName>
        <fullName evidence="2">HXXEE domain-containing protein</fullName>
    </submittedName>
</protein>
<keyword evidence="1" id="KW-1133">Transmembrane helix</keyword>
<gene>
    <name evidence="2" type="ORF">GCM10010492_32020</name>
</gene>
<dbReference type="Proteomes" id="UP001500416">
    <property type="component" value="Unassembled WGS sequence"/>
</dbReference>
<keyword evidence="3" id="KW-1185">Reference proteome</keyword>
<reference evidence="2 3" key="1">
    <citation type="journal article" date="2019" name="Int. J. Syst. Evol. Microbiol.">
        <title>The Global Catalogue of Microorganisms (GCM) 10K type strain sequencing project: providing services to taxonomists for standard genome sequencing and annotation.</title>
        <authorList>
            <consortium name="The Broad Institute Genomics Platform"/>
            <consortium name="The Broad Institute Genome Sequencing Center for Infectious Disease"/>
            <person name="Wu L."/>
            <person name="Ma J."/>
        </authorList>
    </citation>
    <scope>NUCLEOTIDE SEQUENCE [LARGE SCALE GENOMIC DNA]</scope>
    <source>
        <strain evidence="2 3">JCM 3380</strain>
    </source>
</reference>
<feature type="transmembrane region" description="Helical" evidence="1">
    <location>
        <begin position="97"/>
        <end position="113"/>
    </location>
</feature>
<evidence type="ECO:0000256" key="1">
    <source>
        <dbReference type="SAM" id="Phobius"/>
    </source>
</evidence>
<sequence>MVSKKVTWGLLAAWVVHDLEELATMPGWTRKKRVMPTTPAQAAIAIGLMGGVFTAAAAAGARTGGRSPFFQTVLTGFGLHSATHVAASLVFRGYTPGVITAPTVVAPFTWWALRRLRREGIRPNTSPRALMWFPIAVGTVHGIAHLATRVRENTALVRQTGH</sequence>
<dbReference type="Pfam" id="PF13787">
    <property type="entry name" value="HXXEE"/>
    <property type="match status" value="1"/>
</dbReference>
<dbReference type="EMBL" id="BAAABU010000005">
    <property type="protein sequence ID" value="GAA0231002.1"/>
    <property type="molecule type" value="Genomic_DNA"/>
</dbReference>
<name>A0ABN0TV32_9PSEU</name>
<comment type="caution">
    <text evidence="2">The sequence shown here is derived from an EMBL/GenBank/DDBJ whole genome shotgun (WGS) entry which is preliminary data.</text>
</comment>
<evidence type="ECO:0000313" key="3">
    <source>
        <dbReference type="Proteomes" id="UP001500416"/>
    </source>
</evidence>
<evidence type="ECO:0000313" key="2">
    <source>
        <dbReference type="EMBL" id="GAA0231002.1"/>
    </source>
</evidence>
<proteinExistence type="predicted"/>
<organism evidence="2 3">
    <name type="scientific">Saccharothrix mutabilis subsp. mutabilis</name>
    <dbReference type="NCBI Taxonomy" id="66855"/>
    <lineage>
        <taxon>Bacteria</taxon>
        <taxon>Bacillati</taxon>
        <taxon>Actinomycetota</taxon>
        <taxon>Actinomycetes</taxon>
        <taxon>Pseudonocardiales</taxon>
        <taxon>Pseudonocardiaceae</taxon>
        <taxon>Saccharothrix</taxon>
    </lineage>
</organism>
<feature type="transmembrane region" description="Helical" evidence="1">
    <location>
        <begin position="42"/>
        <end position="61"/>
    </location>
</feature>
<dbReference type="RefSeq" id="WP_343934579.1">
    <property type="nucleotide sequence ID" value="NZ_BAAABU010000005.1"/>
</dbReference>
<accession>A0ABN0TV32</accession>
<dbReference type="InterPro" id="IPR025671">
    <property type="entry name" value="HXXEE"/>
</dbReference>
<keyword evidence="1" id="KW-0472">Membrane</keyword>
<keyword evidence="1" id="KW-0812">Transmembrane</keyword>